<dbReference type="GO" id="GO:0016747">
    <property type="term" value="F:acyltransferase activity, transferring groups other than amino-acyl groups"/>
    <property type="evidence" value="ECO:0007669"/>
    <property type="project" value="TreeGrafter"/>
</dbReference>
<feature type="non-terminal residue" evidence="4">
    <location>
        <position position="513"/>
    </location>
</feature>
<keyword evidence="2" id="KW-0012">Acyltransferase</keyword>
<proteinExistence type="predicted"/>
<evidence type="ECO:0008006" key="6">
    <source>
        <dbReference type="Google" id="ProtNLM"/>
    </source>
</evidence>
<dbReference type="RefSeq" id="XP_024707857.1">
    <property type="nucleotide sequence ID" value="XM_024843387.1"/>
</dbReference>
<dbReference type="AlphaFoldDB" id="A0A2I2GI47"/>
<dbReference type="SUPFAM" id="SSF52777">
    <property type="entry name" value="CoA-dependent acyltransferases"/>
    <property type="match status" value="1"/>
</dbReference>
<evidence type="ECO:0000313" key="4">
    <source>
        <dbReference type="EMBL" id="PLB52555.1"/>
    </source>
</evidence>
<dbReference type="PANTHER" id="PTHR31642">
    <property type="entry name" value="TRICHOTHECENE 3-O-ACETYLTRANSFERASE"/>
    <property type="match status" value="1"/>
</dbReference>
<dbReference type="InterPro" id="IPR023213">
    <property type="entry name" value="CAT-like_dom_sf"/>
</dbReference>
<name>A0A2I2GI47_9EURO</name>
<dbReference type="PANTHER" id="PTHR31642:SF11">
    <property type="entry name" value="SHIKIMATE O-HYDROXYCINNAMOYLTRANSFERASE"/>
    <property type="match status" value="1"/>
</dbReference>
<dbReference type="STRING" id="1392250.A0A2I2GI47"/>
<gene>
    <name evidence="4" type="ORF">P170DRAFT_339443</name>
</gene>
<keyword evidence="5" id="KW-1185">Reference proteome</keyword>
<accession>A0A2I2GI47</accession>
<reference evidence="4 5" key="1">
    <citation type="submission" date="2016-12" db="EMBL/GenBank/DDBJ databases">
        <title>The genomes of Aspergillus section Nigri reveals drivers in fungal speciation.</title>
        <authorList>
            <consortium name="DOE Joint Genome Institute"/>
            <person name="Vesth T.C."/>
            <person name="Nybo J."/>
            <person name="Theobald S."/>
            <person name="Brandl J."/>
            <person name="Frisvad J.C."/>
            <person name="Nielsen K.F."/>
            <person name="Lyhne E.K."/>
            <person name="Kogle M.E."/>
            <person name="Kuo A."/>
            <person name="Riley R."/>
            <person name="Clum A."/>
            <person name="Nolan M."/>
            <person name="Lipzen A."/>
            <person name="Salamov A."/>
            <person name="Henrissat B."/>
            <person name="Wiebenga A."/>
            <person name="De Vries R.P."/>
            <person name="Grigoriev I.V."/>
            <person name="Mortensen U.H."/>
            <person name="Andersen M.R."/>
            <person name="Baker S.E."/>
        </authorList>
    </citation>
    <scope>NUCLEOTIDE SEQUENCE [LARGE SCALE GENOMIC DNA]</scope>
    <source>
        <strain evidence="4 5">IBT 23096</strain>
    </source>
</reference>
<dbReference type="Proteomes" id="UP000234275">
    <property type="component" value="Unassembled WGS sequence"/>
</dbReference>
<protein>
    <recommendedName>
        <fullName evidence="6">Transferase family protein</fullName>
    </recommendedName>
</protein>
<organism evidence="4 5">
    <name type="scientific">Aspergillus steynii IBT 23096</name>
    <dbReference type="NCBI Taxonomy" id="1392250"/>
    <lineage>
        <taxon>Eukaryota</taxon>
        <taxon>Fungi</taxon>
        <taxon>Dikarya</taxon>
        <taxon>Ascomycota</taxon>
        <taxon>Pezizomycotina</taxon>
        <taxon>Eurotiomycetes</taxon>
        <taxon>Eurotiomycetidae</taxon>
        <taxon>Eurotiales</taxon>
        <taxon>Aspergillaceae</taxon>
        <taxon>Aspergillus</taxon>
        <taxon>Aspergillus subgen. Circumdati</taxon>
    </lineage>
</organism>
<evidence type="ECO:0000256" key="2">
    <source>
        <dbReference type="ARBA" id="ARBA00023315"/>
    </source>
</evidence>
<dbReference type="Gene3D" id="3.30.559.10">
    <property type="entry name" value="Chloramphenicol acetyltransferase-like domain"/>
    <property type="match status" value="2"/>
</dbReference>
<feature type="non-terminal residue" evidence="4">
    <location>
        <position position="1"/>
    </location>
</feature>
<evidence type="ECO:0000313" key="5">
    <source>
        <dbReference type="Proteomes" id="UP000234275"/>
    </source>
</evidence>
<dbReference type="VEuPathDB" id="FungiDB:P170DRAFT_339443"/>
<evidence type="ECO:0000256" key="3">
    <source>
        <dbReference type="SAM" id="MobiDB-lite"/>
    </source>
</evidence>
<evidence type="ECO:0000256" key="1">
    <source>
        <dbReference type="ARBA" id="ARBA00022679"/>
    </source>
</evidence>
<dbReference type="Pfam" id="PF02458">
    <property type="entry name" value="Transferase"/>
    <property type="match status" value="1"/>
</dbReference>
<dbReference type="OrthoDB" id="444127at2759"/>
<sequence length="513" mass="56900">VQVTARHPVHSVDEGAVAALESPFRLGPMDETVFAFVPIQGVFVYRKPSSKVADSFIPVERLQKALAHLLSYYPHLTGRFHFNPVSRTPEINRLGAGVELLEARCDITLAELAARNHTIGQILVTDLPDCGNALTPPFNASLEGVCRDPILAVQHTRFACGGVALGIRVHHMVCDAAGFFLLARHLSEIYRSLPSHPTLTDPPIIHSYLRDVSVLSYEEQRKAREYKPTAYYYDANPTGEVPTQPKDDSTSNTEQSMPEKPGQPPVIGRVLRFTGDDLQRLKQLATNPTAGDDWISTFEALSAYLYQKAYRARIQLLLRNGASPSAAADQLNTGFWASINVRDSRYLNMPTNYFPNAIYPPYAVFPHELLASAPLWKVAKALHNLVRGVDAQQVEQTTRWVALQPDKSRIKVDFTFADGNFTVSQWSGFGMYPGMDFDVDERGDPISPALVAPPFTEVSRVDGLAMIMSTEEDLQHSKTEGRGKKPSAVDVNLTLSEPVWAVLQEDAEFMKHC</sequence>
<comment type="caution">
    <text evidence="4">The sequence shown here is derived from an EMBL/GenBank/DDBJ whole genome shotgun (WGS) entry which is preliminary data.</text>
</comment>
<keyword evidence="1" id="KW-0808">Transferase</keyword>
<feature type="region of interest" description="Disordered" evidence="3">
    <location>
        <begin position="233"/>
        <end position="266"/>
    </location>
</feature>
<dbReference type="GeneID" id="36551087"/>
<dbReference type="InterPro" id="IPR050317">
    <property type="entry name" value="Plant_Fungal_Acyltransferase"/>
</dbReference>
<dbReference type="EMBL" id="MSFO01000002">
    <property type="protein sequence ID" value="PLB52555.1"/>
    <property type="molecule type" value="Genomic_DNA"/>
</dbReference>